<name>A0A087UC58_STEMI</name>
<dbReference type="FunFam" id="3.40.50.1820:FF:000021">
    <property type="entry name" value="Lipase"/>
    <property type="match status" value="1"/>
</dbReference>
<keyword evidence="2 8" id="KW-0732">Signal</keyword>
<dbReference type="AlphaFoldDB" id="A0A087UC58"/>
<dbReference type="PIRSF" id="PIRSF000862">
    <property type="entry name" value="Steryl_ester_lip"/>
    <property type="match status" value="1"/>
</dbReference>
<evidence type="ECO:0000256" key="1">
    <source>
        <dbReference type="ARBA" id="ARBA00010701"/>
    </source>
</evidence>
<proteinExistence type="inferred from homology"/>
<feature type="non-terminal residue" evidence="10">
    <location>
        <position position="408"/>
    </location>
</feature>
<keyword evidence="6" id="KW-0325">Glycoprotein</keyword>
<dbReference type="OMA" id="GYPYEKY"/>
<dbReference type="Pfam" id="PF04083">
    <property type="entry name" value="Abhydro_lipase"/>
    <property type="match status" value="1"/>
</dbReference>
<organism evidence="10 11">
    <name type="scientific">Stegodyphus mimosarum</name>
    <name type="common">African social velvet spider</name>
    <dbReference type="NCBI Taxonomy" id="407821"/>
    <lineage>
        <taxon>Eukaryota</taxon>
        <taxon>Metazoa</taxon>
        <taxon>Ecdysozoa</taxon>
        <taxon>Arthropoda</taxon>
        <taxon>Chelicerata</taxon>
        <taxon>Arachnida</taxon>
        <taxon>Araneae</taxon>
        <taxon>Araneomorphae</taxon>
        <taxon>Entelegynae</taxon>
        <taxon>Eresoidea</taxon>
        <taxon>Eresidae</taxon>
        <taxon>Stegodyphus</taxon>
    </lineage>
</organism>
<accession>A0A087UC58</accession>
<dbReference type="Proteomes" id="UP000054359">
    <property type="component" value="Unassembled WGS sequence"/>
</dbReference>
<dbReference type="PANTHER" id="PTHR11005">
    <property type="entry name" value="LYSOSOMAL ACID LIPASE-RELATED"/>
    <property type="match status" value="1"/>
</dbReference>
<evidence type="ECO:0000259" key="9">
    <source>
        <dbReference type="Pfam" id="PF04083"/>
    </source>
</evidence>
<feature type="active site" description="Charge relay system" evidence="7">
    <location>
        <position position="383"/>
    </location>
</feature>
<dbReference type="STRING" id="407821.A0A087UC58"/>
<dbReference type="OrthoDB" id="7958685at2759"/>
<keyword evidence="5" id="KW-0443">Lipid metabolism</keyword>
<evidence type="ECO:0000256" key="8">
    <source>
        <dbReference type="SAM" id="SignalP"/>
    </source>
</evidence>
<evidence type="ECO:0000313" key="10">
    <source>
        <dbReference type="EMBL" id="KFM74947.1"/>
    </source>
</evidence>
<evidence type="ECO:0000256" key="7">
    <source>
        <dbReference type="PIRSR" id="PIRSR000862-1"/>
    </source>
</evidence>
<feature type="active site" description="Charge relay system" evidence="7">
    <location>
        <position position="352"/>
    </location>
</feature>
<comment type="similarity">
    <text evidence="1">Belongs to the AB hydrolase superfamily. Lipase family.</text>
</comment>
<dbReference type="InterPro" id="IPR029058">
    <property type="entry name" value="AB_hydrolase_fold"/>
</dbReference>
<dbReference type="InterPro" id="IPR006693">
    <property type="entry name" value="AB_hydrolase_lipase"/>
</dbReference>
<evidence type="ECO:0000256" key="6">
    <source>
        <dbReference type="ARBA" id="ARBA00023180"/>
    </source>
</evidence>
<dbReference type="Gene3D" id="3.40.50.1820">
    <property type="entry name" value="alpha/beta hydrolase"/>
    <property type="match status" value="1"/>
</dbReference>
<dbReference type="SUPFAM" id="SSF53474">
    <property type="entry name" value="alpha/beta-Hydrolases"/>
    <property type="match status" value="1"/>
</dbReference>
<feature type="signal peptide" evidence="8">
    <location>
        <begin position="1"/>
        <end position="26"/>
    </location>
</feature>
<feature type="chain" id="PRO_5001830458" evidence="8">
    <location>
        <begin position="27"/>
        <end position="408"/>
    </location>
</feature>
<protein>
    <submittedName>
        <fullName evidence="10">Gastric triacylglycerol lipase</fullName>
    </submittedName>
</protein>
<evidence type="ECO:0000256" key="3">
    <source>
        <dbReference type="ARBA" id="ARBA00022801"/>
    </source>
</evidence>
<dbReference type="EMBL" id="KK119168">
    <property type="protein sequence ID" value="KFM74947.1"/>
    <property type="molecule type" value="Genomic_DNA"/>
</dbReference>
<feature type="domain" description="Partial AB-hydrolase lipase" evidence="9">
    <location>
        <begin position="47"/>
        <end position="105"/>
    </location>
</feature>
<dbReference type="GO" id="GO:0016042">
    <property type="term" value="P:lipid catabolic process"/>
    <property type="evidence" value="ECO:0007669"/>
    <property type="project" value="UniProtKB-KW"/>
</dbReference>
<reference evidence="10 11" key="1">
    <citation type="submission" date="2013-11" db="EMBL/GenBank/DDBJ databases">
        <title>Genome sequencing of Stegodyphus mimosarum.</title>
        <authorList>
            <person name="Bechsgaard J."/>
        </authorList>
    </citation>
    <scope>NUCLEOTIDE SEQUENCE [LARGE SCALE GENOMIC DNA]</scope>
</reference>
<sequence>MACLSSVSKCGTLIFVVLLALNKCNCKTIPRYIDLLYDPDMDRNVSLLISSKGYPVEDHYVQTKDGFILSMQRIPHGKVNKNTGPKDVVFLQHGLLSASSDWVINFPNQSLGFILADAGYDVWMGNVRGNTYSRRNVNYTPDRKEFWNFSFDEIAERDLPAMIDYILNSTGQKDLFYVGHSQGTTVAFALLSEKPEYNEKIRLFVALAPVATVGYITSAISYLAPFTSEVHFLFKLLGVNEFLPNDELMKLLSEFVCDTRERFICEDIMFLFFGTDLKELNETRMAVYSAHTPAGTSTKSIVHFAQMVNSKKFLKYDYGKKGNQLNYNQPTPPEYDVLKITTPVALIWSLNDKLADPTDVGLLQKKLRSIVSSSCVSFPLFNHGDFVLAVDAPKLVYNEVLGLFQRFS</sequence>
<keyword evidence="3" id="KW-0378">Hydrolase</keyword>
<keyword evidence="11" id="KW-1185">Reference proteome</keyword>
<keyword evidence="4" id="KW-0442">Lipid degradation</keyword>
<evidence type="ECO:0000256" key="2">
    <source>
        <dbReference type="ARBA" id="ARBA00022729"/>
    </source>
</evidence>
<evidence type="ECO:0000256" key="5">
    <source>
        <dbReference type="ARBA" id="ARBA00023098"/>
    </source>
</evidence>
<dbReference type="GO" id="GO:0016788">
    <property type="term" value="F:hydrolase activity, acting on ester bonds"/>
    <property type="evidence" value="ECO:0007669"/>
    <property type="project" value="InterPro"/>
</dbReference>
<gene>
    <name evidence="10" type="ORF">X975_17299</name>
</gene>
<evidence type="ECO:0000313" key="11">
    <source>
        <dbReference type="Proteomes" id="UP000054359"/>
    </source>
</evidence>
<evidence type="ECO:0000256" key="4">
    <source>
        <dbReference type="ARBA" id="ARBA00022963"/>
    </source>
</evidence>
<dbReference type="InterPro" id="IPR025483">
    <property type="entry name" value="Lipase_euk"/>
</dbReference>
<feature type="active site" description="Nucleophile" evidence="7">
    <location>
        <position position="181"/>
    </location>
</feature>